<feature type="coiled-coil region" evidence="1">
    <location>
        <begin position="93"/>
        <end position="120"/>
    </location>
</feature>
<evidence type="ECO:0000313" key="4">
    <source>
        <dbReference type="Proteomes" id="UP000789342"/>
    </source>
</evidence>
<keyword evidence="1" id="KW-0175">Coiled coil</keyword>
<name>A0A9N9B9Y2_9GLOM</name>
<protein>
    <submittedName>
        <fullName evidence="3">1286_t:CDS:1</fullName>
    </submittedName>
</protein>
<comment type="caution">
    <text evidence="3">The sequence shown here is derived from an EMBL/GenBank/DDBJ whole genome shotgun (WGS) entry which is preliminary data.</text>
</comment>
<organism evidence="3 4">
    <name type="scientific">Acaulospora morrowiae</name>
    <dbReference type="NCBI Taxonomy" id="94023"/>
    <lineage>
        <taxon>Eukaryota</taxon>
        <taxon>Fungi</taxon>
        <taxon>Fungi incertae sedis</taxon>
        <taxon>Mucoromycota</taxon>
        <taxon>Glomeromycotina</taxon>
        <taxon>Glomeromycetes</taxon>
        <taxon>Diversisporales</taxon>
        <taxon>Acaulosporaceae</taxon>
        <taxon>Acaulospora</taxon>
    </lineage>
</organism>
<dbReference type="AlphaFoldDB" id="A0A9N9B9Y2"/>
<gene>
    <name evidence="3" type="ORF">AMORRO_LOCUS5820</name>
</gene>
<evidence type="ECO:0000256" key="1">
    <source>
        <dbReference type="SAM" id="Coils"/>
    </source>
</evidence>
<reference evidence="3" key="1">
    <citation type="submission" date="2021-06" db="EMBL/GenBank/DDBJ databases">
        <authorList>
            <person name="Kallberg Y."/>
            <person name="Tangrot J."/>
            <person name="Rosling A."/>
        </authorList>
    </citation>
    <scope>NUCLEOTIDE SEQUENCE</scope>
    <source>
        <strain evidence="3">CL551</strain>
    </source>
</reference>
<feature type="region of interest" description="Disordered" evidence="2">
    <location>
        <begin position="166"/>
        <end position="186"/>
    </location>
</feature>
<dbReference type="Proteomes" id="UP000789342">
    <property type="component" value="Unassembled WGS sequence"/>
</dbReference>
<keyword evidence="4" id="KW-1185">Reference proteome</keyword>
<proteinExistence type="predicted"/>
<dbReference type="OrthoDB" id="2439771at2759"/>
<dbReference type="EMBL" id="CAJVPV010003643">
    <property type="protein sequence ID" value="CAG8556583.1"/>
    <property type="molecule type" value="Genomic_DNA"/>
</dbReference>
<accession>A0A9N9B9Y2</accession>
<sequence>MEDTSRPDYFHYFQNTEPSKWSLVDFLTWRSEILRFLDRSKEHSVFKFFLHELTTDANITKAKRAQELLNNWNEIKFSPEVENFWNDNRTQNLLRQELQNVKAQNELKTLQIENEDLSYVLDRSKELNLHASMIGNRRKLMLEKIRDEQLQTKCVSGKVLRNASKRSQEEYSLDDDSEKGTKKNPKPCLESIYFTALRNDDDGSESNTELIDIDQGKAKIREIDAFYILMMIVFNF</sequence>
<evidence type="ECO:0000313" key="3">
    <source>
        <dbReference type="EMBL" id="CAG8556583.1"/>
    </source>
</evidence>
<evidence type="ECO:0000256" key="2">
    <source>
        <dbReference type="SAM" id="MobiDB-lite"/>
    </source>
</evidence>